<keyword evidence="3" id="KW-0804">Transcription</keyword>
<dbReference type="InterPro" id="IPR051575">
    <property type="entry name" value="Myb-like_DNA-bd"/>
</dbReference>
<dbReference type="VEuPathDB" id="AmoebaDB:NfTy_011430"/>
<dbReference type="CDD" id="cd00167">
    <property type="entry name" value="SANT"/>
    <property type="match status" value="2"/>
</dbReference>
<evidence type="ECO:0000259" key="8">
    <source>
        <dbReference type="PROSITE" id="PS51294"/>
    </source>
</evidence>
<dbReference type="RefSeq" id="XP_044567988.1">
    <property type="nucleotide sequence ID" value="XM_044700628.1"/>
</dbReference>
<protein>
    <recommendedName>
        <fullName evidence="11">Myb-like DNA-binding domain containing protein</fullName>
    </recommendedName>
</protein>
<keyword evidence="1" id="KW-0805">Transcription regulation</keyword>
<feature type="compositionally biased region" description="Basic and acidic residues" evidence="5">
    <location>
        <begin position="623"/>
        <end position="632"/>
    </location>
</feature>
<feature type="domain" description="Myb-like" evidence="6">
    <location>
        <begin position="368"/>
        <end position="419"/>
    </location>
</feature>
<dbReference type="GO" id="GO:0001006">
    <property type="term" value="F:RNA polymerase III type 3 promoter sequence-specific DNA binding"/>
    <property type="evidence" value="ECO:0007669"/>
    <property type="project" value="TreeGrafter"/>
</dbReference>
<dbReference type="GO" id="GO:0000978">
    <property type="term" value="F:RNA polymerase II cis-regulatory region sequence-specific DNA binding"/>
    <property type="evidence" value="ECO:0007669"/>
    <property type="project" value="TreeGrafter"/>
</dbReference>
<accession>A0A6A5CD46</accession>
<feature type="compositionally biased region" description="Basic and acidic residues" evidence="5">
    <location>
        <begin position="426"/>
        <end position="445"/>
    </location>
</feature>
<dbReference type="SMART" id="SM00717">
    <property type="entry name" value="SANT"/>
    <property type="match status" value="2"/>
</dbReference>
<gene>
    <name evidence="9" type="ORF">FDP41_010340</name>
</gene>
<feature type="compositionally biased region" description="Polar residues" evidence="5">
    <location>
        <begin position="8"/>
        <end position="19"/>
    </location>
</feature>
<dbReference type="GO" id="GO:0042796">
    <property type="term" value="P:snRNA transcription by RNA polymerase III"/>
    <property type="evidence" value="ECO:0007669"/>
    <property type="project" value="TreeGrafter"/>
</dbReference>
<dbReference type="InterPro" id="IPR009057">
    <property type="entry name" value="Homeodomain-like_sf"/>
</dbReference>
<evidence type="ECO:0000313" key="10">
    <source>
        <dbReference type="Proteomes" id="UP000444721"/>
    </source>
</evidence>
<dbReference type="Proteomes" id="UP000444721">
    <property type="component" value="Unassembled WGS sequence"/>
</dbReference>
<comment type="caution">
    <text evidence="9">The sequence shown here is derived from an EMBL/GenBank/DDBJ whole genome shotgun (WGS) entry which is preliminary data.</text>
</comment>
<dbReference type="PROSITE" id="PS51294">
    <property type="entry name" value="HTH_MYB"/>
    <property type="match status" value="2"/>
</dbReference>
<evidence type="ECO:0000256" key="2">
    <source>
        <dbReference type="ARBA" id="ARBA00023125"/>
    </source>
</evidence>
<dbReference type="VEuPathDB" id="AmoebaDB:NF0109570"/>
<dbReference type="InterPro" id="IPR017930">
    <property type="entry name" value="Myb_dom"/>
</dbReference>
<dbReference type="PANTHER" id="PTHR46621:SF1">
    <property type="entry name" value="SNRNA-ACTIVATING PROTEIN COMPLEX SUBUNIT 4"/>
    <property type="match status" value="1"/>
</dbReference>
<feature type="domain" description="HTH myb-type" evidence="8">
    <location>
        <begin position="368"/>
        <end position="423"/>
    </location>
</feature>
<feature type="compositionally biased region" description="Polar residues" evidence="5">
    <location>
        <begin position="300"/>
        <end position="313"/>
    </location>
</feature>
<dbReference type="OMA" id="PSHAYHY"/>
<feature type="compositionally biased region" description="Low complexity" evidence="5">
    <location>
        <begin position="230"/>
        <end position="253"/>
    </location>
</feature>
<feature type="domain" description="HTH myb-type" evidence="8">
    <location>
        <begin position="316"/>
        <end position="363"/>
    </location>
</feature>
<keyword evidence="10" id="KW-1185">Reference proteome</keyword>
<dbReference type="PANTHER" id="PTHR46621">
    <property type="entry name" value="SNRNA-ACTIVATING PROTEIN COMPLEX SUBUNIT 4"/>
    <property type="match status" value="1"/>
</dbReference>
<dbReference type="GeneID" id="68117555"/>
<dbReference type="InterPro" id="IPR001005">
    <property type="entry name" value="SANT/Myb"/>
</dbReference>
<dbReference type="GO" id="GO:0019185">
    <property type="term" value="C:snRNA-activating protein complex"/>
    <property type="evidence" value="ECO:0007669"/>
    <property type="project" value="TreeGrafter"/>
</dbReference>
<dbReference type="OrthoDB" id="2143914at2759"/>
<dbReference type="SUPFAM" id="SSF46689">
    <property type="entry name" value="Homeodomain-like"/>
    <property type="match status" value="1"/>
</dbReference>
<feature type="domain" description="Myb-like" evidence="6">
    <location>
        <begin position="316"/>
        <end position="367"/>
    </location>
</feature>
<evidence type="ECO:0000256" key="5">
    <source>
        <dbReference type="SAM" id="MobiDB-lite"/>
    </source>
</evidence>
<evidence type="ECO:0000256" key="3">
    <source>
        <dbReference type="ARBA" id="ARBA00023163"/>
    </source>
</evidence>
<evidence type="ECO:0000259" key="7">
    <source>
        <dbReference type="PROSITE" id="PS51293"/>
    </source>
</evidence>
<dbReference type="VEuPathDB" id="AmoebaDB:FDP41_010340"/>
<feature type="region of interest" description="Disordered" evidence="5">
    <location>
        <begin position="190"/>
        <end position="318"/>
    </location>
</feature>
<keyword evidence="4" id="KW-0539">Nucleus</keyword>
<feature type="region of interest" description="Disordered" evidence="5">
    <location>
        <begin position="587"/>
        <end position="632"/>
    </location>
</feature>
<feature type="region of interest" description="Disordered" evidence="5">
    <location>
        <begin position="416"/>
        <end position="445"/>
    </location>
</feature>
<feature type="compositionally biased region" description="Low complexity" evidence="5">
    <location>
        <begin position="20"/>
        <end position="47"/>
    </location>
</feature>
<evidence type="ECO:0000313" key="9">
    <source>
        <dbReference type="EMBL" id="KAF0983275.1"/>
    </source>
</evidence>
<dbReference type="EMBL" id="VFQX01000006">
    <property type="protein sequence ID" value="KAF0983275.1"/>
    <property type="molecule type" value="Genomic_DNA"/>
</dbReference>
<keyword evidence="2" id="KW-0238">DNA-binding</keyword>
<dbReference type="Pfam" id="PF13921">
    <property type="entry name" value="Myb_DNA-bind_6"/>
    <property type="match status" value="1"/>
</dbReference>
<name>A0A6A5CD46_NAEFO</name>
<proteinExistence type="predicted"/>
<sequence length="646" mass="72729">MNPIPQENEVSNNSQPLNGNHTTPVSNSTTSTSINTCTNTPINIGPNLQQPQHTFAGNVTPQHFILHHRPSNGKEETYQTVVLMQDPNTSAYHNPPTTTTYVHQGYPYHNYVPTTCHPFTTVYDPASNHHIVRYEAYQAPSHAYHYSTVPPALPQNTFHPQHVVTLAHPSAYSVSSQPSFTQTTVLGGSSIHQHHIPSTPNPQSVASPLNNSQSKTSGSSPTNINNAIVTSLQNNNTSSLSNSPEEYSSPLELANSPSSSRDMISDHETLSPVSPFTPTKEPSLLERIHSASPPERKRSNSQSSVNRKGTNINKVKKKRSCARWTEEENKKLFEAYIKYDGKNWSSIAKAVGNKTSDQCNQHWWRVLNPEICKQPWSPEEDQRLIDRVKEVGESSWKKVSQGLKGRTDLQCRHRYNQLKKNSNKKPATDPREDSNQNALEDDRSVTETVVQQGMGYPEFYFHTAPVVSTTPVQYQHAPVEYRETVVAEGEVPPQLVVHQYQTQPIQHLQQIQPITQPIQHLQPIQTIQTIQPLPVQSLHAIPIQPIHAVHTVQPVVPPTHNVYHYIPVYQQPVNPHPPTFYQEVSSVPNEAQQESEEFFEPIPDQPNLDESTSDLDGVFNTEQRPEKDTKDYVAEIFDQEQRDAFD</sequence>
<dbReference type="InterPro" id="IPR017884">
    <property type="entry name" value="SANT_dom"/>
</dbReference>
<evidence type="ECO:0000259" key="6">
    <source>
        <dbReference type="PROSITE" id="PS50090"/>
    </source>
</evidence>
<organism evidence="9 10">
    <name type="scientific">Naegleria fowleri</name>
    <name type="common">Brain eating amoeba</name>
    <dbReference type="NCBI Taxonomy" id="5763"/>
    <lineage>
        <taxon>Eukaryota</taxon>
        <taxon>Discoba</taxon>
        <taxon>Heterolobosea</taxon>
        <taxon>Tetramitia</taxon>
        <taxon>Eutetramitia</taxon>
        <taxon>Vahlkampfiidae</taxon>
        <taxon>Naegleria</taxon>
    </lineage>
</organism>
<evidence type="ECO:0000256" key="1">
    <source>
        <dbReference type="ARBA" id="ARBA00023015"/>
    </source>
</evidence>
<dbReference type="Gene3D" id="1.10.10.60">
    <property type="entry name" value="Homeodomain-like"/>
    <property type="match status" value="2"/>
</dbReference>
<dbReference type="AlphaFoldDB" id="A0A6A5CD46"/>
<feature type="compositionally biased region" description="Polar residues" evidence="5">
    <location>
        <begin position="190"/>
        <end position="229"/>
    </location>
</feature>
<feature type="compositionally biased region" description="Basic and acidic residues" evidence="5">
    <location>
        <begin position="283"/>
        <end position="298"/>
    </location>
</feature>
<dbReference type="GO" id="GO:0042795">
    <property type="term" value="P:snRNA transcription by RNA polymerase II"/>
    <property type="evidence" value="ECO:0007669"/>
    <property type="project" value="TreeGrafter"/>
</dbReference>
<reference evidence="9 10" key="1">
    <citation type="journal article" date="2019" name="Sci. Rep.">
        <title>Nanopore sequencing improves the draft genome of the human pathogenic amoeba Naegleria fowleri.</title>
        <authorList>
            <person name="Liechti N."/>
            <person name="Schurch N."/>
            <person name="Bruggmann R."/>
            <person name="Wittwer M."/>
        </authorList>
    </citation>
    <scope>NUCLEOTIDE SEQUENCE [LARGE SCALE GENOMIC DNA]</scope>
    <source>
        <strain evidence="9 10">ATCC 30894</strain>
    </source>
</reference>
<feature type="region of interest" description="Disordered" evidence="5">
    <location>
        <begin position="1"/>
        <end position="50"/>
    </location>
</feature>
<dbReference type="PROSITE" id="PS50090">
    <property type="entry name" value="MYB_LIKE"/>
    <property type="match status" value="2"/>
</dbReference>
<feature type="domain" description="SANT" evidence="7">
    <location>
        <begin position="319"/>
        <end position="368"/>
    </location>
</feature>
<evidence type="ECO:0000256" key="4">
    <source>
        <dbReference type="ARBA" id="ARBA00023242"/>
    </source>
</evidence>
<evidence type="ECO:0008006" key="11">
    <source>
        <dbReference type="Google" id="ProtNLM"/>
    </source>
</evidence>
<dbReference type="PROSITE" id="PS51293">
    <property type="entry name" value="SANT"/>
    <property type="match status" value="2"/>
</dbReference>
<feature type="domain" description="SANT" evidence="7">
    <location>
        <begin position="376"/>
        <end position="423"/>
    </location>
</feature>